<feature type="region of interest" description="Disordered" evidence="1">
    <location>
        <begin position="196"/>
        <end position="237"/>
    </location>
</feature>
<proteinExistence type="predicted"/>
<evidence type="ECO:0000256" key="1">
    <source>
        <dbReference type="SAM" id="MobiDB-lite"/>
    </source>
</evidence>
<evidence type="ECO:0000313" key="2">
    <source>
        <dbReference type="EMBL" id="CAK9002651.1"/>
    </source>
</evidence>
<comment type="caution">
    <text evidence="2">The sequence shown here is derived from an EMBL/GenBank/DDBJ whole genome shotgun (WGS) entry which is preliminary data.</text>
</comment>
<dbReference type="InterPro" id="IPR010736">
    <property type="entry name" value="SHIPPO-rpt"/>
</dbReference>
<protein>
    <submittedName>
        <fullName evidence="2">Uncharacterized protein</fullName>
    </submittedName>
</protein>
<feature type="compositionally biased region" description="Polar residues" evidence="1">
    <location>
        <begin position="208"/>
        <end position="226"/>
    </location>
</feature>
<gene>
    <name evidence="2" type="ORF">CCMP2556_LOCUS6953</name>
</gene>
<dbReference type="EMBL" id="CAXAMN010003058">
    <property type="protein sequence ID" value="CAK9002651.1"/>
    <property type="molecule type" value="Genomic_DNA"/>
</dbReference>
<dbReference type="InterPro" id="IPR051291">
    <property type="entry name" value="CIMAP"/>
</dbReference>
<reference evidence="2 3" key="1">
    <citation type="submission" date="2024-02" db="EMBL/GenBank/DDBJ databases">
        <authorList>
            <person name="Chen Y."/>
            <person name="Shah S."/>
            <person name="Dougan E. K."/>
            <person name="Thang M."/>
            <person name="Chan C."/>
        </authorList>
    </citation>
    <scope>NUCLEOTIDE SEQUENCE [LARGE SCALE GENOMIC DNA]</scope>
</reference>
<evidence type="ECO:0000313" key="3">
    <source>
        <dbReference type="Proteomes" id="UP001642484"/>
    </source>
</evidence>
<dbReference type="Proteomes" id="UP001642484">
    <property type="component" value="Unassembled WGS sequence"/>
</dbReference>
<sequence>MEAIEARLSRVGITSLQELQIAVRGKTLAEMLQRSGKPLSQEVLSALVAAAEGLVDGSLGELPRDRTKEERVLGGAWVWVRESACLGESPVTLNGDFFHLDPARAPAAMTGPIFSFGLSGRDPVGKQKIPGPGAYELAKDREAGLTASKWTMTPRRERQKVGDVGDLPGPGDYEIEAMVGKSPKYSAGQKIDIGKKQVLPGPGDYSQGDITASKTPSWRFGTSNRARPNGAAEMTPGPGAYMVSSTAQPSFHKAYLSACATTFQGHTAKK</sequence>
<dbReference type="Pfam" id="PF07004">
    <property type="entry name" value="SHIPPO-rpt"/>
    <property type="match status" value="4"/>
</dbReference>
<dbReference type="PANTHER" id="PTHR21580:SF28">
    <property type="entry name" value="BOREALIN N-TERMINAL DOMAIN-CONTAINING PROTEIN-RELATED"/>
    <property type="match status" value="1"/>
</dbReference>
<dbReference type="PANTHER" id="PTHR21580">
    <property type="entry name" value="SHIPPO-1-RELATED"/>
    <property type="match status" value="1"/>
</dbReference>
<name>A0ABP0ILC2_9DINO</name>
<organism evidence="2 3">
    <name type="scientific">Durusdinium trenchii</name>
    <dbReference type="NCBI Taxonomy" id="1381693"/>
    <lineage>
        <taxon>Eukaryota</taxon>
        <taxon>Sar</taxon>
        <taxon>Alveolata</taxon>
        <taxon>Dinophyceae</taxon>
        <taxon>Suessiales</taxon>
        <taxon>Symbiodiniaceae</taxon>
        <taxon>Durusdinium</taxon>
    </lineage>
</organism>
<keyword evidence="3" id="KW-1185">Reference proteome</keyword>
<accession>A0ABP0ILC2</accession>